<dbReference type="InterPro" id="IPR008972">
    <property type="entry name" value="Cupredoxin"/>
</dbReference>
<feature type="domain" description="Blue (type 1) copper" evidence="7">
    <location>
        <begin position="79"/>
        <end position="166"/>
    </location>
</feature>
<evidence type="ECO:0000256" key="2">
    <source>
        <dbReference type="ARBA" id="ARBA00022723"/>
    </source>
</evidence>
<evidence type="ECO:0000313" key="8">
    <source>
        <dbReference type="EMBL" id="SEP15510.1"/>
    </source>
</evidence>
<keyword evidence="9" id="KW-1185">Reference proteome</keyword>
<keyword evidence="3" id="KW-0249">Electron transport</keyword>
<keyword evidence="6" id="KW-0732">Signal</keyword>
<protein>
    <submittedName>
        <fullName evidence="8">Plastocyanin</fullName>
    </submittedName>
</protein>
<accession>A0A1H8VJN3</accession>
<evidence type="ECO:0000313" key="9">
    <source>
        <dbReference type="Proteomes" id="UP000198960"/>
    </source>
</evidence>
<evidence type="ECO:0000259" key="7">
    <source>
        <dbReference type="Pfam" id="PF00127"/>
    </source>
</evidence>
<gene>
    <name evidence="8" type="ORF">SAMN05660991_03601</name>
</gene>
<dbReference type="GO" id="GO:0005507">
    <property type="term" value="F:copper ion binding"/>
    <property type="evidence" value="ECO:0007669"/>
    <property type="project" value="InterPro"/>
</dbReference>
<feature type="signal peptide" evidence="6">
    <location>
        <begin position="1"/>
        <end position="27"/>
    </location>
</feature>
<evidence type="ECO:0000256" key="4">
    <source>
        <dbReference type="ARBA" id="ARBA00023008"/>
    </source>
</evidence>
<dbReference type="EMBL" id="FOEE01000012">
    <property type="protein sequence ID" value="SEP15510.1"/>
    <property type="molecule type" value="Genomic_DNA"/>
</dbReference>
<evidence type="ECO:0000256" key="1">
    <source>
        <dbReference type="ARBA" id="ARBA00022448"/>
    </source>
</evidence>
<dbReference type="PROSITE" id="PS51257">
    <property type="entry name" value="PROKAR_LIPOPROTEIN"/>
    <property type="match status" value="1"/>
</dbReference>
<dbReference type="PANTHER" id="PTHR38439">
    <property type="entry name" value="AURACYANIN-B"/>
    <property type="match status" value="1"/>
</dbReference>
<reference evidence="9" key="1">
    <citation type="submission" date="2016-10" db="EMBL/GenBank/DDBJ databases">
        <authorList>
            <person name="Varghese N."/>
            <person name="Submissions S."/>
        </authorList>
    </citation>
    <scope>NUCLEOTIDE SEQUENCE [LARGE SCALE GENOMIC DNA]</scope>
    <source>
        <strain evidence="9">DSM 45413</strain>
    </source>
</reference>
<dbReference type="Proteomes" id="UP000198960">
    <property type="component" value="Unassembled WGS sequence"/>
</dbReference>
<organism evidence="8 9">
    <name type="scientific">Trujillonella endophytica</name>
    <dbReference type="NCBI Taxonomy" id="673521"/>
    <lineage>
        <taxon>Bacteria</taxon>
        <taxon>Bacillati</taxon>
        <taxon>Actinomycetota</taxon>
        <taxon>Actinomycetes</taxon>
        <taxon>Geodermatophilales</taxon>
        <taxon>Geodermatophilaceae</taxon>
        <taxon>Trujillonella</taxon>
    </lineage>
</organism>
<feature type="compositionally biased region" description="Low complexity" evidence="5">
    <location>
        <begin position="39"/>
        <end position="60"/>
    </location>
</feature>
<evidence type="ECO:0000256" key="5">
    <source>
        <dbReference type="SAM" id="MobiDB-lite"/>
    </source>
</evidence>
<evidence type="ECO:0000256" key="6">
    <source>
        <dbReference type="SAM" id="SignalP"/>
    </source>
</evidence>
<name>A0A1H8VJN3_9ACTN</name>
<dbReference type="Pfam" id="PF00127">
    <property type="entry name" value="Copper-bind"/>
    <property type="match status" value="1"/>
</dbReference>
<dbReference type="PANTHER" id="PTHR38439:SF3">
    <property type="entry name" value="COPPER-RESISTANT CUPROPROTEIN COPI"/>
    <property type="match status" value="1"/>
</dbReference>
<dbReference type="AlphaFoldDB" id="A0A1H8VJN3"/>
<sequence length="167" mass="16565">MTRPTGSTPRVRRVRAGILAAALGLLAACGGGDDDDDGGSAASESSTSAASTSASETASGAPGGGATQSGSEEQPAGTLAVTSVDFDFELPSTEIAAGDYTIELTNEGSGTHDLVVERDGADVGGTDTIGPGQTTSLTVTLEPGEYVFYCSVGNHRAMGMEVTVTVT</sequence>
<dbReference type="InterPro" id="IPR000923">
    <property type="entry name" value="BlueCu_1"/>
</dbReference>
<dbReference type="PROSITE" id="PS00079">
    <property type="entry name" value="MULTICOPPER_OXIDASE1"/>
    <property type="match status" value="1"/>
</dbReference>
<dbReference type="InterPro" id="IPR033138">
    <property type="entry name" value="Cu_oxidase_CS"/>
</dbReference>
<dbReference type="Gene3D" id="2.60.40.420">
    <property type="entry name" value="Cupredoxins - blue copper proteins"/>
    <property type="match status" value="1"/>
</dbReference>
<feature type="chain" id="PRO_5011703532" evidence="6">
    <location>
        <begin position="28"/>
        <end position="167"/>
    </location>
</feature>
<dbReference type="SUPFAM" id="SSF49503">
    <property type="entry name" value="Cupredoxins"/>
    <property type="match status" value="1"/>
</dbReference>
<dbReference type="STRING" id="673521.SAMN05660991_03601"/>
<dbReference type="GO" id="GO:0009055">
    <property type="term" value="F:electron transfer activity"/>
    <property type="evidence" value="ECO:0007669"/>
    <property type="project" value="InterPro"/>
</dbReference>
<dbReference type="InterPro" id="IPR050845">
    <property type="entry name" value="Cu-binding_ET"/>
</dbReference>
<dbReference type="InterPro" id="IPR028871">
    <property type="entry name" value="BlueCu_1_BS"/>
</dbReference>
<evidence type="ECO:0000256" key="3">
    <source>
        <dbReference type="ARBA" id="ARBA00022982"/>
    </source>
</evidence>
<dbReference type="PROSITE" id="PS00196">
    <property type="entry name" value="COPPER_BLUE"/>
    <property type="match status" value="1"/>
</dbReference>
<dbReference type="RefSeq" id="WP_170861162.1">
    <property type="nucleotide sequence ID" value="NZ_FOEE01000012.1"/>
</dbReference>
<feature type="region of interest" description="Disordered" evidence="5">
    <location>
        <begin position="29"/>
        <end position="78"/>
    </location>
</feature>
<proteinExistence type="predicted"/>
<keyword evidence="2" id="KW-0479">Metal-binding</keyword>
<keyword evidence="4" id="KW-0186">Copper</keyword>
<keyword evidence="1" id="KW-0813">Transport</keyword>